<dbReference type="EC" id="2.1.1.22" evidence="2"/>
<dbReference type="SMART" id="SM01296">
    <property type="entry name" value="N2227"/>
    <property type="match status" value="1"/>
</dbReference>
<dbReference type="SUPFAM" id="SSF53335">
    <property type="entry name" value="S-adenosyl-L-methionine-dependent methyltransferases"/>
    <property type="match status" value="1"/>
</dbReference>
<evidence type="ECO:0000256" key="2">
    <source>
        <dbReference type="ARBA" id="ARBA00012003"/>
    </source>
</evidence>
<keyword evidence="3" id="KW-0489">Methyltransferase</keyword>
<keyword evidence="5" id="KW-0949">S-adenosyl-L-methionine</keyword>
<dbReference type="Pfam" id="PF07942">
    <property type="entry name" value="CARME"/>
    <property type="match status" value="1"/>
</dbReference>
<reference evidence="6 7" key="2">
    <citation type="submission" date="2019-11" db="EMBL/GenBank/DDBJ databases">
        <authorList>
            <person name="Lu H."/>
        </authorList>
    </citation>
    <scope>NUCLEOTIDE SEQUENCE [LARGE SCALE GENOMIC DNA]</scope>
    <source>
        <strain evidence="6 7">FIM1</strain>
    </source>
</reference>
<proteinExistence type="inferred from homology"/>
<keyword evidence="4" id="KW-0808">Transferase</keyword>
<accession>A0ABX6F196</accession>
<dbReference type="Gene3D" id="3.40.50.150">
    <property type="entry name" value="Vaccinia Virus protein VP39"/>
    <property type="match status" value="1"/>
</dbReference>
<evidence type="ECO:0000256" key="4">
    <source>
        <dbReference type="ARBA" id="ARBA00022679"/>
    </source>
</evidence>
<comment type="similarity">
    <text evidence="1">Belongs to the carnosine N-methyltransferase family.</text>
</comment>
<evidence type="ECO:0000256" key="1">
    <source>
        <dbReference type="ARBA" id="ARBA00010086"/>
    </source>
</evidence>
<keyword evidence="7" id="KW-1185">Reference proteome</keyword>
<gene>
    <name evidence="6" type="ORF">FIM1_4996</name>
</gene>
<evidence type="ECO:0000256" key="5">
    <source>
        <dbReference type="ARBA" id="ARBA00022691"/>
    </source>
</evidence>
<dbReference type="InterPro" id="IPR029063">
    <property type="entry name" value="SAM-dependent_MTases_sf"/>
</dbReference>
<evidence type="ECO:0000313" key="7">
    <source>
        <dbReference type="Proteomes" id="UP000422736"/>
    </source>
</evidence>
<organism evidence="6 7">
    <name type="scientific">Kluyveromyces marxianus</name>
    <name type="common">Yeast</name>
    <name type="synonym">Candida kefyr</name>
    <dbReference type="NCBI Taxonomy" id="4911"/>
    <lineage>
        <taxon>Eukaryota</taxon>
        <taxon>Fungi</taxon>
        <taxon>Dikarya</taxon>
        <taxon>Ascomycota</taxon>
        <taxon>Saccharomycotina</taxon>
        <taxon>Saccharomycetes</taxon>
        <taxon>Saccharomycetales</taxon>
        <taxon>Saccharomycetaceae</taxon>
        <taxon>Kluyveromyces</taxon>
    </lineage>
</organism>
<dbReference type="PANTHER" id="PTHR12303">
    <property type="entry name" value="CARNOSINE N-METHYLTRANSFERASE"/>
    <property type="match status" value="1"/>
</dbReference>
<name>A0ABX6F196_KLUMA</name>
<dbReference type="EMBL" id="CP015060">
    <property type="protein sequence ID" value="QGN17787.1"/>
    <property type="molecule type" value="Genomic_DNA"/>
</dbReference>
<dbReference type="InterPro" id="IPR012901">
    <property type="entry name" value="CARME"/>
</dbReference>
<reference evidence="6 7" key="1">
    <citation type="submission" date="2016-03" db="EMBL/GenBank/DDBJ databases">
        <title>How can Kluyveromyces marxianus grow so fast - potential evolutionary course in Saccharomyces Complex revealed by comparative genomics.</title>
        <authorList>
            <person name="Mo W."/>
            <person name="Lu W."/>
            <person name="Yang X."/>
            <person name="Qi J."/>
            <person name="Lv H."/>
        </authorList>
    </citation>
    <scope>NUCLEOTIDE SEQUENCE [LARGE SCALE GENOMIC DNA]</scope>
    <source>
        <strain evidence="6 7">FIM1</strain>
    </source>
</reference>
<evidence type="ECO:0000256" key="3">
    <source>
        <dbReference type="ARBA" id="ARBA00022603"/>
    </source>
</evidence>
<protein>
    <recommendedName>
        <fullName evidence="2">carnosine N-methyltransferase</fullName>
        <ecNumber evidence="2">2.1.1.22</ecNumber>
    </recommendedName>
</protein>
<dbReference type="PANTHER" id="PTHR12303:SF6">
    <property type="entry name" value="CARNOSINE N-METHYLTRANSFERASE"/>
    <property type="match status" value="1"/>
</dbReference>
<evidence type="ECO:0000313" key="6">
    <source>
        <dbReference type="EMBL" id="QGN17787.1"/>
    </source>
</evidence>
<dbReference type="Proteomes" id="UP000422736">
    <property type="component" value="Chromosome 8"/>
</dbReference>
<sequence>MDLPEEAISDQVLLERTANSFYHYKDFCLQEIWKPRILKWKSLSTYQKQLIPWYEDYLNNIRDCIESNSIFYMNLLEKCVGIWGLGSDPNKWATPNNVDMGKTVSILNQIAREWSADCSEERDRFLALLKDFLDSKFPHDRRDVKVLVPGAGLARLAVDIARMGFSTEANEVSYHMIMVGQFIMDSGLQKDQVGIYPFVHSFSHHLNRREQLRRVNIPDINISEELGGKGLLSMVTGSFPDLYGPNTNIKQSDSYSNSAYIREIRARNRSTKDLVVTNFFIDTASNVLDYLETISHVLKDGGYWINFGPFMYHFEQDPQTEITADFNPYTGEVSNMFVTPLKGLELSHEDILSVASTKFPFKIIHEQSHISSGYGTNKMDISMQGYQCSFWILQKSCDKVNNNI</sequence>